<dbReference type="Proteomes" id="UP001217476">
    <property type="component" value="Chromosome"/>
</dbReference>
<dbReference type="AlphaFoldDB" id="A0AAJ5VRQ0"/>
<evidence type="ECO:0000313" key="1">
    <source>
        <dbReference type="EMBL" id="WEK03434.1"/>
    </source>
</evidence>
<name>A0AAJ5VRQ0_9HYPH</name>
<gene>
    <name evidence="1" type="ORF">P0Y65_14685</name>
</gene>
<dbReference type="EMBL" id="CP119312">
    <property type="protein sequence ID" value="WEK03434.1"/>
    <property type="molecule type" value="Genomic_DNA"/>
</dbReference>
<protein>
    <submittedName>
        <fullName evidence="1">Uncharacterized protein</fullName>
    </submittedName>
</protein>
<reference evidence="1" key="1">
    <citation type="submission" date="2023-03" db="EMBL/GenBank/DDBJ databases">
        <title>Andean soil-derived lignocellulolytic bacterial consortium as a source of novel taxa and putative plastic-active enzymes.</title>
        <authorList>
            <person name="Diaz-Garcia L."/>
            <person name="Chuvochina M."/>
            <person name="Feuerriegel G."/>
            <person name="Bunk B."/>
            <person name="Sproer C."/>
            <person name="Streit W.R."/>
            <person name="Rodriguez L.M."/>
            <person name="Overmann J."/>
            <person name="Jimenez D.J."/>
        </authorList>
    </citation>
    <scope>NUCLEOTIDE SEQUENCE</scope>
    <source>
        <strain evidence="1">MAG 4196</strain>
    </source>
</reference>
<proteinExistence type="predicted"/>
<dbReference type="SUPFAM" id="SSF160424">
    <property type="entry name" value="BH3703-like"/>
    <property type="match status" value="1"/>
</dbReference>
<organism evidence="1 2">
    <name type="scientific">Candidatus Devosia phytovorans</name>
    <dbReference type="NCBI Taxonomy" id="3121372"/>
    <lineage>
        <taxon>Bacteria</taxon>
        <taxon>Pseudomonadati</taxon>
        <taxon>Pseudomonadota</taxon>
        <taxon>Alphaproteobacteria</taxon>
        <taxon>Hyphomicrobiales</taxon>
        <taxon>Devosiaceae</taxon>
        <taxon>Devosia</taxon>
    </lineage>
</organism>
<sequence length="158" mass="17675">MWFAKLFAKSGKGQPVPDLIALQNAAVRSVVGDITDLQDGEWEGREWVYLAINHEIQVEEGRRSSSQASVLARRPGAELEDLDFRLSPASKQALLALRDAMAVDGKAVWTILDLSVERDGRYNFAFSYDPPPRINGNLLHSPLTGLLERYLADRPDQR</sequence>
<accession>A0AAJ5VRQ0</accession>
<dbReference type="InterPro" id="IPR036170">
    <property type="entry name" value="YezG-like_sf"/>
</dbReference>
<evidence type="ECO:0000313" key="2">
    <source>
        <dbReference type="Proteomes" id="UP001217476"/>
    </source>
</evidence>